<sequence>MSGLLASVTKFSELRRSSVLFYSFSFLASLCASQCHSSCHGGTDGIALNFTQICAWNSACLAWNRLCFSVLFRIN</sequence>
<organism evidence="1">
    <name type="scientific">Lutzomyia longipalpis</name>
    <name type="common">Sand fly</name>
    <dbReference type="NCBI Taxonomy" id="7200"/>
    <lineage>
        <taxon>Eukaryota</taxon>
        <taxon>Metazoa</taxon>
        <taxon>Ecdysozoa</taxon>
        <taxon>Arthropoda</taxon>
        <taxon>Hexapoda</taxon>
        <taxon>Insecta</taxon>
        <taxon>Pterygota</taxon>
        <taxon>Neoptera</taxon>
        <taxon>Endopterygota</taxon>
        <taxon>Diptera</taxon>
        <taxon>Nematocera</taxon>
        <taxon>Psychodoidea</taxon>
        <taxon>Psychodidae</taxon>
        <taxon>Lutzomyia</taxon>
        <taxon>Lutzomyia</taxon>
    </lineage>
</organism>
<reference evidence="1" key="1">
    <citation type="journal article" date="2020" name="BMC">
        <title>Leishmania infection induces a limited differential gene expression in the sand fly midgut.</title>
        <authorList>
            <person name="Coutinho-Abreu I.V."/>
            <person name="Serafim T.D."/>
            <person name="Meneses C."/>
            <person name="Kamhawi S."/>
            <person name="Oliveira F."/>
            <person name="Valenzuela J.G."/>
        </authorList>
    </citation>
    <scope>NUCLEOTIDE SEQUENCE</scope>
    <source>
        <strain evidence="1">Jacobina</strain>
        <tissue evidence="1">Midgut</tissue>
    </source>
</reference>
<protein>
    <submittedName>
        <fullName evidence="1">Putative secreted protein</fullName>
    </submittedName>
</protein>
<accession>A0A7G3AMF3</accession>
<dbReference type="EMBL" id="GITU01004724">
    <property type="protein sequence ID" value="MBC1173427.1"/>
    <property type="molecule type" value="Transcribed_RNA"/>
</dbReference>
<evidence type="ECO:0000313" key="1">
    <source>
        <dbReference type="EMBL" id="MBC1173427.1"/>
    </source>
</evidence>
<name>A0A7G3AMF3_LUTLO</name>
<dbReference type="AlphaFoldDB" id="A0A7G3AMF3"/>
<proteinExistence type="predicted"/>